<name>A0A4Y4G2C3_WEIHE</name>
<dbReference type="InterPro" id="IPR003732">
    <property type="entry name" value="Daa-tRNA_deacyls_DTD"/>
</dbReference>
<dbReference type="NCBIfam" id="TIGR00256">
    <property type="entry name" value="D-aminoacyl-tRNA deacylase"/>
    <property type="match status" value="1"/>
</dbReference>
<evidence type="ECO:0000256" key="4">
    <source>
        <dbReference type="ARBA" id="ARBA00022884"/>
    </source>
</evidence>
<reference evidence="6 9" key="2">
    <citation type="submission" date="2020-04" db="EMBL/GenBank/DDBJ databases">
        <title>MicrobeNet Type strains.</title>
        <authorList>
            <person name="Nicholson A.C."/>
        </authorList>
    </citation>
    <scope>NUCLEOTIDE SEQUENCE [LARGE SCALE GENOMIC DNA]</scope>
    <source>
        <strain evidence="6 9">CCUG 33494</strain>
    </source>
</reference>
<dbReference type="PANTHER" id="PTHR10472:SF5">
    <property type="entry name" value="D-AMINOACYL-TRNA DEACYLASE 1"/>
    <property type="match status" value="1"/>
</dbReference>
<evidence type="ECO:0000256" key="3">
    <source>
        <dbReference type="ARBA" id="ARBA00022555"/>
    </source>
</evidence>
<reference evidence="7 8" key="1">
    <citation type="submission" date="2016-08" db="EMBL/GenBank/DDBJ databases">
        <authorList>
            <person name="Varghese N."/>
            <person name="Submissions Spin"/>
        </authorList>
    </citation>
    <scope>NUCLEOTIDE SEQUENCE [LARGE SCALE GENOMIC DNA]</scope>
    <source>
        <strain evidence="7 8">R-53116</strain>
    </source>
</reference>
<evidence type="ECO:0000313" key="6">
    <source>
        <dbReference type="EMBL" id="NKY67370.1"/>
    </source>
</evidence>
<comment type="subcellular location">
    <subcellularLocation>
        <location evidence="5">Cytoplasm</location>
    </subcellularLocation>
</comment>
<dbReference type="FunFam" id="3.50.80.10:FF:000001">
    <property type="entry name" value="D-aminoacyl-tRNA deacylase"/>
    <property type="match status" value="1"/>
</dbReference>
<dbReference type="GO" id="GO:0019478">
    <property type="term" value="P:D-amino acid catabolic process"/>
    <property type="evidence" value="ECO:0007669"/>
    <property type="project" value="UniProtKB-UniRule"/>
</dbReference>
<dbReference type="GO" id="GO:0005737">
    <property type="term" value="C:cytoplasm"/>
    <property type="evidence" value="ECO:0007669"/>
    <property type="project" value="UniProtKB-SubCell"/>
</dbReference>
<dbReference type="Proteomes" id="UP000182448">
    <property type="component" value="Unassembled WGS sequence"/>
</dbReference>
<keyword evidence="5 6" id="KW-0378">Hydrolase</keyword>
<dbReference type="InterPro" id="IPR023509">
    <property type="entry name" value="DTD-like_sf"/>
</dbReference>
<dbReference type="OrthoDB" id="9801395at2"/>
<evidence type="ECO:0000313" key="9">
    <source>
        <dbReference type="Proteomes" id="UP000585749"/>
    </source>
</evidence>
<protein>
    <recommendedName>
        <fullName evidence="5">D-aminoacyl-tRNA deacylase</fullName>
        <shortName evidence="5">DTD</shortName>
        <ecNumber evidence="5">3.1.1.96</ecNumber>
    </recommendedName>
    <alternativeName>
        <fullName evidence="5">Gly-tRNA(Ala) deacylase</fullName>
        <ecNumber evidence="5">3.1.1.-</ecNumber>
    </alternativeName>
</protein>
<dbReference type="EMBL" id="JAAXPM010000010">
    <property type="protein sequence ID" value="NKY67370.1"/>
    <property type="molecule type" value="Genomic_DNA"/>
</dbReference>
<dbReference type="GO" id="GO:0000049">
    <property type="term" value="F:tRNA binding"/>
    <property type="evidence" value="ECO:0007669"/>
    <property type="project" value="UniProtKB-UniRule"/>
</dbReference>
<dbReference type="Proteomes" id="UP000585749">
    <property type="component" value="Unassembled WGS sequence"/>
</dbReference>
<feature type="short sequence motif" description="Gly-cisPro motif, important for rejection of L-amino acids" evidence="5">
    <location>
        <begin position="137"/>
        <end position="138"/>
    </location>
</feature>
<proteinExistence type="inferred from homology"/>
<keyword evidence="8" id="KW-1185">Reference proteome</keyword>
<comment type="function">
    <text evidence="5">An aminoacyl-tRNA editing enzyme that deacylates mischarged D-aminoacyl-tRNAs. Also deacylates mischarged glycyl-tRNA(Ala), protecting cells against glycine mischarging by AlaRS. Acts via tRNA-based rather than protein-based catalysis; rejects L-amino acids rather than detecting D-amino acids in the active site. By recycling D-aminoacyl-tRNA to D-amino acids and free tRNA molecules, this enzyme counteracts the toxicity associated with the formation of D-aminoacyl-tRNA entities in vivo and helps enforce protein L-homochirality.</text>
</comment>
<evidence type="ECO:0000256" key="2">
    <source>
        <dbReference type="ARBA" id="ARBA00022490"/>
    </source>
</evidence>
<dbReference type="GO" id="GO:0043908">
    <property type="term" value="F:Ser(Gly)-tRNA(Ala) hydrolase activity"/>
    <property type="evidence" value="ECO:0007669"/>
    <property type="project" value="UniProtKB-UniRule"/>
</dbReference>
<dbReference type="EC" id="3.1.1.96" evidence="5"/>
<evidence type="ECO:0000313" key="8">
    <source>
        <dbReference type="Proteomes" id="UP000182448"/>
    </source>
</evidence>
<dbReference type="Gene3D" id="3.50.80.10">
    <property type="entry name" value="D-tyrosyl-tRNA(Tyr) deacylase"/>
    <property type="match status" value="1"/>
</dbReference>
<comment type="subunit">
    <text evidence="5">Homodimer.</text>
</comment>
<evidence type="ECO:0000313" key="7">
    <source>
        <dbReference type="EMBL" id="SCC04467.1"/>
    </source>
</evidence>
<dbReference type="PANTHER" id="PTHR10472">
    <property type="entry name" value="D-TYROSYL-TRNA TYR DEACYLASE"/>
    <property type="match status" value="1"/>
</dbReference>
<dbReference type="Pfam" id="PF02580">
    <property type="entry name" value="Tyr_Deacylase"/>
    <property type="match status" value="1"/>
</dbReference>
<keyword evidence="4 5" id="KW-0694">RNA-binding</keyword>
<organism evidence="6 9">
    <name type="scientific">Weissella hellenica</name>
    <dbReference type="NCBI Taxonomy" id="46256"/>
    <lineage>
        <taxon>Bacteria</taxon>
        <taxon>Bacillati</taxon>
        <taxon>Bacillota</taxon>
        <taxon>Bacilli</taxon>
        <taxon>Lactobacillales</taxon>
        <taxon>Lactobacillaceae</taxon>
        <taxon>Weissella</taxon>
    </lineage>
</organism>
<comment type="domain">
    <text evidence="5">A Gly-cisPro motif from one monomer fits into the active site of the other monomer to allow specific chiral rejection of L-amino acids.</text>
</comment>
<dbReference type="HAMAP" id="MF_00518">
    <property type="entry name" value="Deacylase_Dtd"/>
    <property type="match status" value="1"/>
</dbReference>
<dbReference type="SUPFAM" id="SSF69500">
    <property type="entry name" value="DTD-like"/>
    <property type="match status" value="1"/>
</dbReference>
<gene>
    <name evidence="5" type="primary">dtd</name>
    <name evidence="7" type="ORF">GA0061075_11240</name>
    <name evidence="6" type="ORF">HF960_06785</name>
</gene>
<dbReference type="RefSeq" id="WP_074427757.1">
    <property type="nucleotide sequence ID" value="NZ_BJEG01000011.1"/>
</dbReference>
<keyword evidence="2 5" id="KW-0963">Cytoplasm</keyword>
<comment type="catalytic activity">
    <reaction evidence="5">
        <text>glycyl-tRNA(Ala) + H2O = tRNA(Ala) + glycine + H(+)</text>
        <dbReference type="Rhea" id="RHEA:53744"/>
        <dbReference type="Rhea" id="RHEA-COMP:9657"/>
        <dbReference type="Rhea" id="RHEA-COMP:13640"/>
        <dbReference type="ChEBI" id="CHEBI:15377"/>
        <dbReference type="ChEBI" id="CHEBI:15378"/>
        <dbReference type="ChEBI" id="CHEBI:57305"/>
        <dbReference type="ChEBI" id="CHEBI:78442"/>
        <dbReference type="ChEBI" id="CHEBI:78522"/>
    </reaction>
</comment>
<comment type="caution">
    <text evidence="6">The sequence shown here is derived from an EMBL/GenBank/DDBJ whole genome shotgun (WGS) entry which is preliminary data.</text>
</comment>
<dbReference type="CDD" id="cd00563">
    <property type="entry name" value="Dtyr_deacylase"/>
    <property type="match status" value="1"/>
</dbReference>
<accession>A0A4Y4G2C3</accession>
<sequence>MRVVLQRVKSADVSIENKIVGQIGAGYVLLVAISDNDTEDELDYLVRKITKLRVFEDTVGKMNLAIGDISGQILSVSQFTLYADTKKGNRPSFTKAGQPEFANKMYQLFNEKLRDTGLMVATGEFGSDMQVQLINDGPVTIIFDTENK</sequence>
<dbReference type="EC" id="3.1.1.-" evidence="5"/>
<dbReference type="EMBL" id="FMAW01000012">
    <property type="protein sequence ID" value="SCC04467.1"/>
    <property type="molecule type" value="Genomic_DNA"/>
</dbReference>
<keyword evidence="3 5" id="KW-0820">tRNA-binding</keyword>
<dbReference type="GO" id="GO:0051500">
    <property type="term" value="F:D-tyrosyl-tRNA(Tyr) deacylase activity"/>
    <property type="evidence" value="ECO:0007669"/>
    <property type="project" value="TreeGrafter"/>
</dbReference>
<dbReference type="GO" id="GO:0106026">
    <property type="term" value="F:Gly-tRNA(Ala) deacylase activity"/>
    <property type="evidence" value="ECO:0007669"/>
    <property type="project" value="UniProtKB-UniRule"/>
</dbReference>
<dbReference type="AlphaFoldDB" id="A0A4Y4G2C3"/>
<comment type="catalytic activity">
    <reaction evidence="5">
        <text>a D-aminoacyl-tRNA + H2O = a tRNA + a D-alpha-amino acid + H(+)</text>
        <dbReference type="Rhea" id="RHEA:13953"/>
        <dbReference type="Rhea" id="RHEA-COMP:10123"/>
        <dbReference type="Rhea" id="RHEA-COMP:10124"/>
        <dbReference type="ChEBI" id="CHEBI:15377"/>
        <dbReference type="ChEBI" id="CHEBI:15378"/>
        <dbReference type="ChEBI" id="CHEBI:59871"/>
        <dbReference type="ChEBI" id="CHEBI:78442"/>
        <dbReference type="ChEBI" id="CHEBI:79333"/>
        <dbReference type="EC" id="3.1.1.96"/>
    </reaction>
</comment>
<evidence type="ECO:0000256" key="5">
    <source>
        <dbReference type="HAMAP-Rule" id="MF_00518"/>
    </source>
</evidence>
<evidence type="ECO:0000256" key="1">
    <source>
        <dbReference type="ARBA" id="ARBA00009673"/>
    </source>
</evidence>
<comment type="similarity">
    <text evidence="1 5">Belongs to the DTD family.</text>
</comment>